<accession>B8CW46</accession>
<gene>
    <name evidence="7" type="primary">codY</name>
    <name evidence="10" type="ordered locus">Hore_07580</name>
</gene>
<protein>
    <recommendedName>
        <fullName evidence="6 7">Global transcriptional regulator CodY</fullName>
    </recommendedName>
</protein>
<dbReference type="Gene3D" id="3.30.450.40">
    <property type="match status" value="1"/>
</dbReference>
<dbReference type="HAMAP" id="MF_00621">
    <property type="entry name" value="HTH_type_CodY"/>
    <property type="match status" value="1"/>
</dbReference>
<dbReference type="Gene3D" id="1.10.10.10">
    <property type="entry name" value="Winged helix-like DNA-binding domain superfamily/Winged helix DNA-binding domain"/>
    <property type="match status" value="1"/>
</dbReference>
<sequence length="260" mass="29284">MDQLLEKSRKINRLLQRTGGKPVDFKEMAQVLKEAIKCNIYIASKKGKILGYSLLSDFECDIMEEEVIEKGHFPEDYNEGLMRVQETRANIKQKQGNCVFTDGEECLFQNKLTTIVPVIGGGDRLGTLVLARYDEEFTDHDLVLAEYGSSVVGMEILRSRSEKIEKEARKKAAVQIAIDTLSYSELEAIEHIFEELDGKEGLLVASKIADRVGITRSVIVNALRKFESAGVIESRSLGMKGTYIKILNDYLLDELEKLRA</sequence>
<organism evidence="10 11">
    <name type="scientific">Halothermothrix orenii (strain H 168 / OCM 544 / DSM 9562)</name>
    <dbReference type="NCBI Taxonomy" id="373903"/>
    <lineage>
        <taxon>Bacteria</taxon>
        <taxon>Bacillati</taxon>
        <taxon>Bacillota</taxon>
        <taxon>Clostridia</taxon>
        <taxon>Halanaerobiales</taxon>
        <taxon>Halothermotrichaceae</taxon>
        <taxon>Halothermothrix</taxon>
    </lineage>
</organism>
<dbReference type="STRING" id="373903.Hore_07580"/>
<dbReference type="InterPro" id="IPR036390">
    <property type="entry name" value="WH_DNA-bd_sf"/>
</dbReference>
<dbReference type="KEGG" id="hor:Hore_07580"/>
<dbReference type="GO" id="GO:0005525">
    <property type="term" value="F:GTP binding"/>
    <property type="evidence" value="ECO:0007669"/>
    <property type="project" value="InterPro"/>
</dbReference>
<dbReference type="InterPro" id="IPR013198">
    <property type="entry name" value="GTP_trans_reg_CodY_C"/>
</dbReference>
<evidence type="ECO:0000256" key="4">
    <source>
        <dbReference type="ARBA" id="ARBA00023125"/>
    </source>
</evidence>
<dbReference type="PIRSF" id="PIRSF011572">
    <property type="entry name" value="GTP_sensing_CodY"/>
    <property type="match status" value="1"/>
</dbReference>
<dbReference type="Pfam" id="PF08222">
    <property type="entry name" value="HTH_CodY"/>
    <property type="match status" value="1"/>
</dbReference>
<keyword evidence="3 7" id="KW-0805">Transcription regulation</keyword>
<keyword evidence="4 7" id="KW-0238">DNA-binding</keyword>
<dbReference type="eggNOG" id="COG4465">
    <property type="taxonomic scope" value="Bacteria"/>
</dbReference>
<dbReference type="GO" id="GO:0003677">
    <property type="term" value="F:DNA binding"/>
    <property type="evidence" value="ECO:0007669"/>
    <property type="project" value="UniProtKB-UniRule"/>
</dbReference>
<dbReference type="NCBIfam" id="NF003170">
    <property type="entry name" value="PRK04158.1"/>
    <property type="match status" value="1"/>
</dbReference>
<reference evidence="10 11" key="1">
    <citation type="journal article" date="2009" name="PLoS ONE">
        <title>Genome analysis of the anaerobic thermohalophilic bacterium Halothermothrix orenii.</title>
        <authorList>
            <person name="Mavromatis K."/>
            <person name="Ivanova N."/>
            <person name="Anderson I."/>
            <person name="Lykidis A."/>
            <person name="Hooper S.D."/>
            <person name="Sun H."/>
            <person name="Kunin V."/>
            <person name="Lapidus A."/>
            <person name="Hugenholtz P."/>
            <person name="Patel B."/>
            <person name="Kyrpides N.C."/>
        </authorList>
    </citation>
    <scope>NUCLEOTIDE SEQUENCE [LARGE SCALE GENOMIC DNA]</scope>
    <source>
        <strain evidence="11">H 168 / OCM 544 / DSM 9562</strain>
    </source>
</reference>
<feature type="DNA-binding region" description="H-T-H motif" evidence="7">
    <location>
        <begin position="205"/>
        <end position="224"/>
    </location>
</feature>
<dbReference type="OrthoDB" id="2056at2"/>
<dbReference type="InterPro" id="IPR014154">
    <property type="entry name" value="CodY"/>
</dbReference>
<evidence type="ECO:0000256" key="7">
    <source>
        <dbReference type="HAMAP-Rule" id="MF_00621"/>
    </source>
</evidence>
<dbReference type="Proteomes" id="UP000000719">
    <property type="component" value="Chromosome"/>
</dbReference>
<dbReference type="RefSeq" id="WP_012635703.1">
    <property type="nucleotide sequence ID" value="NC_011899.1"/>
</dbReference>
<evidence type="ECO:0000256" key="5">
    <source>
        <dbReference type="ARBA" id="ARBA00023163"/>
    </source>
</evidence>
<dbReference type="NCBIfam" id="TIGR02787">
    <property type="entry name" value="codY_Gpos"/>
    <property type="match status" value="1"/>
</dbReference>
<dbReference type="HOGENOM" id="CLU_089581_0_0_9"/>
<evidence type="ECO:0000256" key="2">
    <source>
        <dbReference type="ARBA" id="ARBA00022491"/>
    </source>
</evidence>
<dbReference type="GO" id="GO:0045892">
    <property type="term" value="P:negative regulation of DNA-templated transcription"/>
    <property type="evidence" value="ECO:0007669"/>
    <property type="project" value="UniProtKB-UniRule"/>
</dbReference>
<keyword evidence="2 7" id="KW-0678">Repressor</keyword>
<feature type="region of interest" description="GAF domain" evidence="7">
    <location>
        <begin position="1"/>
        <end position="157"/>
    </location>
</feature>
<evidence type="ECO:0000256" key="6">
    <source>
        <dbReference type="ARBA" id="ARBA00034538"/>
    </source>
</evidence>
<evidence type="ECO:0000256" key="1">
    <source>
        <dbReference type="ARBA" id="ARBA00022490"/>
    </source>
</evidence>
<dbReference type="Pfam" id="PF06018">
    <property type="entry name" value="CodY"/>
    <property type="match status" value="1"/>
</dbReference>
<comment type="function">
    <text evidence="7">DNA-binding global transcriptional regulator which is involved in the adaptive response to starvation and acts by directly or indirectly controlling the expression of numerous genes in response to nutrient availability. During rapid exponential growth, CodY is highly active and represses genes whose products allow adaptation to nutrient depletion.</text>
</comment>
<dbReference type="InterPro" id="IPR036388">
    <property type="entry name" value="WH-like_DNA-bd_sf"/>
</dbReference>
<dbReference type="InterPro" id="IPR010312">
    <property type="entry name" value="Transc_reg_CodY_N"/>
</dbReference>
<dbReference type="InterPro" id="IPR029016">
    <property type="entry name" value="GAF-like_dom_sf"/>
</dbReference>
<comment type="subcellular location">
    <subcellularLocation>
        <location evidence="7">Cytoplasm</location>
    </subcellularLocation>
</comment>
<evidence type="ECO:0000313" key="11">
    <source>
        <dbReference type="Proteomes" id="UP000000719"/>
    </source>
</evidence>
<dbReference type="PANTHER" id="PTHR40062">
    <property type="entry name" value="GTP-SENSING TRANSCRIPTIONAL PLEIOTROPIC REPRESSOR CODY"/>
    <property type="match status" value="1"/>
</dbReference>
<dbReference type="FunFam" id="1.10.10.10:FF:000034">
    <property type="entry name" value="GTP-sensing transcriptional pleiotropic repressor CodY"/>
    <property type="match status" value="1"/>
</dbReference>
<dbReference type="EMBL" id="CP001098">
    <property type="protein sequence ID" value="ACL69515.1"/>
    <property type="molecule type" value="Genomic_DNA"/>
</dbReference>
<proteinExistence type="inferred from homology"/>
<evidence type="ECO:0000259" key="9">
    <source>
        <dbReference type="Pfam" id="PF08222"/>
    </source>
</evidence>
<feature type="domain" description="Global transcriptional regulator CodY C-terminal" evidence="9">
    <location>
        <begin position="200"/>
        <end position="257"/>
    </location>
</feature>
<comment type="similarity">
    <text evidence="7">Belongs to the CodY family.</text>
</comment>
<dbReference type="AlphaFoldDB" id="B8CW46"/>
<keyword evidence="1 7" id="KW-0963">Cytoplasm</keyword>
<keyword evidence="5 7" id="KW-0804">Transcription</keyword>
<dbReference type="GO" id="GO:0003700">
    <property type="term" value="F:DNA-binding transcription factor activity"/>
    <property type="evidence" value="ECO:0007669"/>
    <property type="project" value="InterPro"/>
</dbReference>
<name>B8CW46_HALOH</name>
<keyword evidence="11" id="KW-1185">Reference proteome</keyword>
<dbReference type="SUPFAM" id="SSF46785">
    <property type="entry name" value="Winged helix' DNA-binding domain"/>
    <property type="match status" value="1"/>
</dbReference>
<evidence type="ECO:0000313" key="10">
    <source>
        <dbReference type="EMBL" id="ACL69515.1"/>
    </source>
</evidence>
<dbReference type="PANTHER" id="PTHR40062:SF1">
    <property type="entry name" value="GLOBAL TRANSCRIPTIONAL REGULATOR CODY"/>
    <property type="match status" value="1"/>
</dbReference>
<feature type="domain" description="Global transcriptional regulator CodY N-terminal" evidence="8">
    <location>
        <begin position="3"/>
        <end position="180"/>
    </location>
</feature>
<evidence type="ECO:0000259" key="8">
    <source>
        <dbReference type="Pfam" id="PF06018"/>
    </source>
</evidence>
<evidence type="ECO:0000256" key="3">
    <source>
        <dbReference type="ARBA" id="ARBA00023015"/>
    </source>
</evidence>
<dbReference type="GO" id="GO:0005737">
    <property type="term" value="C:cytoplasm"/>
    <property type="evidence" value="ECO:0007669"/>
    <property type="project" value="UniProtKB-SubCell"/>
</dbReference>